<evidence type="ECO:0000313" key="2">
    <source>
        <dbReference type="Proteomes" id="UP001652445"/>
    </source>
</evidence>
<gene>
    <name evidence="1" type="ORF">OB236_16805</name>
</gene>
<dbReference type="RefSeq" id="WP_076231965.1">
    <property type="nucleotide sequence ID" value="NZ_JAOQIO010000065.1"/>
</dbReference>
<name>A0ABT2UIR1_9BACL</name>
<organism evidence="1 2">
    <name type="scientific">Paenibacillus baimaensis</name>
    <dbReference type="NCBI Taxonomy" id="2982185"/>
    <lineage>
        <taxon>Bacteria</taxon>
        <taxon>Bacillati</taxon>
        <taxon>Bacillota</taxon>
        <taxon>Bacilli</taxon>
        <taxon>Bacillales</taxon>
        <taxon>Paenibacillaceae</taxon>
        <taxon>Paenibacillus</taxon>
    </lineage>
</organism>
<dbReference type="EMBL" id="JAOQIO010000065">
    <property type="protein sequence ID" value="MCU6793767.1"/>
    <property type="molecule type" value="Genomic_DNA"/>
</dbReference>
<proteinExistence type="predicted"/>
<sequence length="124" mass="13383">MAVTVYSTGSISNKLHVGDHIRVNVDNRTEAIQTFRALLWNTSNGLSPKILLDEVLATVGANGAVNFRLTATAVAHDAFEIEVRLSDAHMTVVLDDGTGGLRLKHKLPILPGEFFVDFDPNGSV</sequence>
<comment type="caution">
    <text evidence="1">The sequence shown here is derived from an EMBL/GenBank/DDBJ whole genome shotgun (WGS) entry which is preliminary data.</text>
</comment>
<dbReference type="Proteomes" id="UP001652445">
    <property type="component" value="Unassembled WGS sequence"/>
</dbReference>
<keyword evidence="2" id="KW-1185">Reference proteome</keyword>
<protein>
    <submittedName>
        <fullName evidence="1">Uncharacterized protein</fullName>
    </submittedName>
</protein>
<accession>A0ABT2UIR1</accession>
<evidence type="ECO:0000313" key="1">
    <source>
        <dbReference type="EMBL" id="MCU6793767.1"/>
    </source>
</evidence>
<reference evidence="1 2" key="1">
    <citation type="submission" date="2022-09" db="EMBL/GenBank/DDBJ databases">
        <authorList>
            <person name="Han X.L."/>
            <person name="Wang Q."/>
            <person name="Lu T."/>
        </authorList>
    </citation>
    <scope>NUCLEOTIDE SEQUENCE [LARGE SCALE GENOMIC DNA]</scope>
    <source>
        <strain evidence="1 2">WQ 127069</strain>
    </source>
</reference>